<evidence type="ECO:0008006" key="4">
    <source>
        <dbReference type="Google" id="ProtNLM"/>
    </source>
</evidence>
<dbReference type="EMBL" id="JBHOMY010000047">
    <property type="protein sequence ID" value="MFC1458303.1"/>
    <property type="molecule type" value="Genomic_DNA"/>
</dbReference>
<feature type="chain" id="PRO_5046319735" description="DUF2946 domain-containing protein" evidence="1">
    <location>
        <begin position="26"/>
        <end position="109"/>
    </location>
</feature>
<reference evidence="2 3" key="1">
    <citation type="submission" date="2024-09" db="EMBL/GenBank/DDBJ databases">
        <title>Nodulacao em especies de Leguminosae Basais da Amazonia e Caracterizacao dos Rizobios e Bacterias Associadas aos Nodulos.</title>
        <authorList>
            <person name="Jambeiro I.C.A."/>
            <person name="Lopes I.S."/>
            <person name="Aguiar E.R.G.R."/>
            <person name="Santos A.F.J."/>
            <person name="Dos Santos J.M.F."/>
            <person name="Gross E."/>
        </authorList>
    </citation>
    <scope>NUCLEOTIDE SEQUENCE [LARGE SCALE GENOMIC DNA]</scope>
    <source>
        <strain evidence="2 3">BRUESC1165</strain>
    </source>
</reference>
<gene>
    <name evidence="2" type="ORF">ACETIH_16680</name>
</gene>
<keyword evidence="3" id="KW-1185">Reference proteome</keyword>
<evidence type="ECO:0000256" key="1">
    <source>
        <dbReference type="SAM" id="SignalP"/>
    </source>
</evidence>
<evidence type="ECO:0000313" key="2">
    <source>
        <dbReference type="EMBL" id="MFC1458303.1"/>
    </source>
</evidence>
<accession>A0ABV6YAQ5</accession>
<sequence>MFRRLLVALVAFGLVATPWHGVALAAGQASAVEFPHARVLHQGDHNHAPPAKAHAAGQGCCHPSCTMAVVPCSPGPMQACLVSASVHGAPDLMPAPNVPSGLDRPPKFA</sequence>
<dbReference type="RefSeq" id="WP_377030289.1">
    <property type="nucleotide sequence ID" value="NZ_JBHOMY010000047.1"/>
</dbReference>
<evidence type="ECO:0000313" key="3">
    <source>
        <dbReference type="Proteomes" id="UP001593940"/>
    </source>
</evidence>
<organism evidence="2 3">
    <name type="scientific">Microvirga arabica</name>
    <dbReference type="NCBI Taxonomy" id="1128671"/>
    <lineage>
        <taxon>Bacteria</taxon>
        <taxon>Pseudomonadati</taxon>
        <taxon>Pseudomonadota</taxon>
        <taxon>Alphaproteobacteria</taxon>
        <taxon>Hyphomicrobiales</taxon>
        <taxon>Methylobacteriaceae</taxon>
        <taxon>Microvirga</taxon>
    </lineage>
</organism>
<feature type="signal peptide" evidence="1">
    <location>
        <begin position="1"/>
        <end position="25"/>
    </location>
</feature>
<proteinExistence type="predicted"/>
<comment type="caution">
    <text evidence="2">The sequence shown here is derived from an EMBL/GenBank/DDBJ whole genome shotgun (WGS) entry which is preliminary data.</text>
</comment>
<keyword evidence="1" id="KW-0732">Signal</keyword>
<name>A0ABV6YAQ5_9HYPH</name>
<protein>
    <recommendedName>
        <fullName evidence="4">DUF2946 domain-containing protein</fullName>
    </recommendedName>
</protein>
<dbReference type="Proteomes" id="UP001593940">
    <property type="component" value="Unassembled WGS sequence"/>
</dbReference>